<keyword evidence="2" id="KW-0732">Signal</keyword>
<evidence type="ECO:0000313" key="3">
    <source>
        <dbReference type="EMBL" id="KAG6637072.1"/>
    </source>
</evidence>
<proteinExistence type="predicted"/>
<evidence type="ECO:0000256" key="2">
    <source>
        <dbReference type="SAM" id="SignalP"/>
    </source>
</evidence>
<feature type="region of interest" description="Disordered" evidence="1">
    <location>
        <begin position="68"/>
        <end position="90"/>
    </location>
</feature>
<dbReference type="Proteomes" id="UP000811609">
    <property type="component" value="Chromosome 11"/>
</dbReference>
<evidence type="ECO:0000313" key="5">
    <source>
        <dbReference type="Proteomes" id="UP000811609"/>
    </source>
</evidence>
<name>A0A8T1P6W6_CARIL</name>
<comment type="caution">
    <text evidence="3">The sequence shown here is derived from an EMBL/GenBank/DDBJ whole genome shotgun (WGS) entry which is preliminary data.</text>
</comment>
<feature type="chain" id="PRO_5035924503" evidence="2">
    <location>
        <begin position="22"/>
        <end position="90"/>
    </location>
</feature>
<dbReference type="OrthoDB" id="1671823at2759"/>
<dbReference type="EMBL" id="CM031819">
    <property type="protein sequence ID" value="KAG6637072.1"/>
    <property type="molecule type" value="Genomic_DNA"/>
</dbReference>
<evidence type="ECO:0000313" key="4">
    <source>
        <dbReference type="EMBL" id="KAG6688970.1"/>
    </source>
</evidence>
<gene>
    <name evidence="3" type="ORF">CIPAW_11G154700</name>
    <name evidence="4" type="ORF">I3842_11G153200</name>
</gene>
<dbReference type="EMBL" id="CM031835">
    <property type="protein sequence ID" value="KAG6688970.1"/>
    <property type="molecule type" value="Genomic_DNA"/>
</dbReference>
<keyword evidence="5" id="KW-1185">Reference proteome</keyword>
<dbReference type="AlphaFoldDB" id="A0A8T1P6W6"/>
<feature type="signal peptide" evidence="2">
    <location>
        <begin position="1"/>
        <end position="21"/>
    </location>
</feature>
<protein>
    <submittedName>
        <fullName evidence="3">Uncharacterized protein</fullName>
    </submittedName>
</protein>
<sequence>MNLTISSLLILLFSLPHSSFAVRILEDAEVNKVIIRDFSTNVEDMSFVGGDHHVRRKVLHEVYSGTNPVGNSIDRQQRWRPKSRSTIRNS</sequence>
<accession>A0A8T1P6W6</accession>
<organism evidence="3 5">
    <name type="scientific">Carya illinoinensis</name>
    <name type="common">Pecan</name>
    <dbReference type="NCBI Taxonomy" id="32201"/>
    <lineage>
        <taxon>Eukaryota</taxon>
        <taxon>Viridiplantae</taxon>
        <taxon>Streptophyta</taxon>
        <taxon>Embryophyta</taxon>
        <taxon>Tracheophyta</taxon>
        <taxon>Spermatophyta</taxon>
        <taxon>Magnoliopsida</taxon>
        <taxon>eudicotyledons</taxon>
        <taxon>Gunneridae</taxon>
        <taxon>Pentapetalae</taxon>
        <taxon>rosids</taxon>
        <taxon>fabids</taxon>
        <taxon>Fagales</taxon>
        <taxon>Juglandaceae</taxon>
        <taxon>Carya</taxon>
    </lineage>
</organism>
<reference evidence="3" key="1">
    <citation type="submission" date="2020-12" db="EMBL/GenBank/DDBJ databases">
        <title>WGS assembly of Carya illinoinensis cv. Pawnee.</title>
        <authorList>
            <person name="Platts A."/>
            <person name="Shu S."/>
            <person name="Wright S."/>
            <person name="Barry K."/>
            <person name="Edger P."/>
            <person name="Pires J.C."/>
            <person name="Schmutz J."/>
        </authorList>
    </citation>
    <scope>NUCLEOTIDE SEQUENCE</scope>
    <source>
        <tissue evidence="3">Leaf</tissue>
    </source>
</reference>
<evidence type="ECO:0000256" key="1">
    <source>
        <dbReference type="SAM" id="MobiDB-lite"/>
    </source>
</evidence>
<feature type="compositionally biased region" description="Basic residues" evidence="1">
    <location>
        <begin position="78"/>
        <end position="90"/>
    </location>
</feature>
<dbReference type="Proteomes" id="UP000811246">
    <property type="component" value="Chromosome 11"/>
</dbReference>
<reference evidence="4" key="2">
    <citation type="submission" date="2021-01" db="EMBL/GenBank/DDBJ databases">
        <authorList>
            <person name="Lovell J.T."/>
            <person name="Bentley N."/>
            <person name="Bhattarai G."/>
            <person name="Jenkins J.W."/>
            <person name="Sreedasyam A."/>
            <person name="Alarcon Y."/>
            <person name="Bock C."/>
            <person name="Boston L."/>
            <person name="Carlson J."/>
            <person name="Cervantes K."/>
            <person name="Clermont K."/>
            <person name="Krom N."/>
            <person name="Kubenka K."/>
            <person name="Mamidi S."/>
            <person name="Mattison C."/>
            <person name="Monteros M."/>
            <person name="Pisani C."/>
            <person name="Plott C."/>
            <person name="Rajasekar S."/>
            <person name="Rhein H.S."/>
            <person name="Rohla C."/>
            <person name="Song M."/>
            <person name="Hilaire R.S."/>
            <person name="Shu S."/>
            <person name="Wells L."/>
            <person name="Wang X."/>
            <person name="Webber J."/>
            <person name="Heerema R.J."/>
            <person name="Klein P."/>
            <person name="Conner P."/>
            <person name="Grauke L."/>
            <person name="Grimwood J."/>
            <person name="Schmutz J."/>
            <person name="Randall J.J."/>
        </authorList>
    </citation>
    <scope>NUCLEOTIDE SEQUENCE</scope>
    <source>
        <tissue evidence="4">Leaf</tissue>
    </source>
</reference>